<keyword evidence="5" id="KW-1185">Reference proteome</keyword>
<evidence type="ECO:0000256" key="2">
    <source>
        <dbReference type="SAM" id="MobiDB-lite"/>
    </source>
</evidence>
<name>B3PJA7_CELJU</name>
<dbReference type="InterPro" id="IPR011055">
    <property type="entry name" value="Dup_hybrid_motif"/>
</dbReference>
<dbReference type="PANTHER" id="PTHR21666:SF263">
    <property type="entry name" value="MUREIN HYDROLASE ACTIVATOR NLPD"/>
    <property type="match status" value="1"/>
</dbReference>
<dbReference type="PROSITE" id="PS51782">
    <property type="entry name" value="LYSM"/>
    <property type="match status" value="1"/>
</dbReference>
<dbReference type="GO" id="GO:0032153">
    <property type="term" value="C:cell division site"/>
    <property type="evidence" value="ECO:0007669"/>
    <property type="project" value="TreeGrafter"/>
</dbReference>
<dbReference type="Gene3D" id="2.70.70.10">
    <property type="entry name" value="Glucose Permease (Domain IIA)"/>
    <property type="match status" value="1"/>
</dbReference>
<dbReference type="Pfam" id="PF01476">
    <property type="entry name" value="LysM"/>
    <property type="match status" value="1"/>
</dbReference>
<sequence length="281" mass="30772">MIKNESVSLINHRSDTLCRVRKLPICMFVILIAISCFSCSRHQIAPVVDKSFNPQQKPSTHRVAPGDTLFSIAWRYGLKYEDLAAHNGISPPYMIKPSQIIKLDLARSTQQVNKVVASTARTSSVVPPSSNKKTVVNDRKENKTKLSSETKLSLSSGGAPQWNWPANGPILSSFQGNNGLNKGIDLGGKLGEPVLAAASGQVVYAGSGLRGYGKLLIIKHNETFLSAYAHNDKLLVQEGDWVKVGQRIADMGSSGTDRVKLHFEIRREGTPVNPLTYLPRR</sequence>
<dbReference type="SUPFAM" id="SSF51261">
    <property type="entry name" value="Duplicated hybrid motif"/>
    <property type="match status" value="1"/>
</dbReference>
<dbReference type="GO" id="GO:0004222">
    <property type="term" value="F:metalloendopeptidase activity"/>
    <property type="evidence" value="ECO:0007669"/>
    <property type="project" value="TreeGrafter"/>
</dbReference>
<dbReference type="PANTHER" id="PTHR21666">
    <property type="entry name" value="PEPTIDASE-RELATED"/>
    <property type="match status" value="1"/>
</dbReference>
<feature type="domain" description="LysM" evidence="3">
    <location>
        <begin position="59"/>
        <end position="103"/>
    </location>
</feature>
<dbReference type="Proteomes" id="UP000001036">
    <property type="component" value="Chromosome"/>
</dbReference>
<gene>
    <name evidence="4" type="primary">nlpD</name>
    <name evidence="4" type="ordered locus">CJA_2219</name>
</gene>
<reference evidence="4 5" key="1">
    <citation type="journal article" date="2008" name="J. Bacteriol.">
        <title>Insights into plant cell wall degradation from the genome sequence of the soil bacterium Cellvibrio japonicus.</title>
        <authorList>
            <person name="Deboy R.T."/>
            <person name="Mongodin E.F."/>
            <person name="Fouts D.E."/>
            <person name="Tailford L.E."/>
            <person name="Khouri H."/>
            <person name="Emerson J.B."/>
            <person name="Mohamoud Y."/>
            <person name="Watkins K."/>
            <person name="Henrissat B."/>
            <person name="Gilbert H.J."/>
            <person name="Nelson K.E."/>
        </authorList>
    </citation>
    <scope>NUCLEOTIDE SEQUENCE [LARGE SCALE GENOMIC DNA]</scope>
    <source>
        <strain evidence="4 5">Ueda107</strain>
    </source>
</reference>
<feature type="compositionally biased region" description="Basic and acidic residues" evidence="2">
    <location>
        <begin position="135"/>
        <end position="148"/>
    </location>
</feature>
<accession>B3PJA7</accession>
<dbReference type="KEGG" id="cja:CJA_2219"/>
<dbReference type="STRING" id="498211.CJA_2219"/>
<dbReference type="CDD" id="cd00118">
    <property type="entry name" value="LysM"/>
    <property type="match status" value="1"/>
</dbReference>
<dbReference type="InterPro" id="IPR050570">
    <property type="entry name" value="Cell_wall_metabolism_enzyme"/>
</dbReference>
<dbReference type="EMBL" id="CP000934">
    <property type="protein sequence ID" value="ACE85306.1"/>
    <property type="molecule type" value="Genomic_DNA"/>
</dbReference>
<evidence type="ECO:0000256" key="1">
    <source>
        <dbReference type="ARBA" id="ARBA00038420"/>
    </source>
</evidence>
<evidence type="ECO:0000259" key="3">
    <source>
        <dbReference type="PROSITE" id="PS51782"/>
    </source>
</evidence>
<keyword evidence="4" id="KW-0449">Lipoprotein</keyword>
<dbReference type="AlphaFoldDB" id="B3PJA7"/>
<feature type="region of interest" description="Disordered" evidence="2">
    <location>
        <begin position="119"/>
        <end position="158"/>
    </location>
</feature>
<dbReference type="Pfam" id="PF01551">
    <property type="entry name" value="Peptidase_M23"/>
    <property type="match status" value="1"/>
</dbReference>
<dbReference type="HOGENOM" id="CLU_029425_0_2_6"/>
<comment type="similarity">
    <text evidence="1">Belongs to the E.coli NlpD/Haemophilus LppB family.</text>
</comment>
<dbReference type="InterPro" id="IPR016047">
    <property type="entry name" value="M23ase_b-sheet_dom"/>
</dbReference>
<protein>
    <submittedName>
        <fullName evidence="4">Lipoprotein NlpD</fullName>
    </submittedName>
</protein>
<evidence type="ECO:0000313" key="4">
    <source>
        <dbReference type="EMBL" id="ACE85306.1"/>
    </source>
</evidence>
<dbReference type="InterPro" id="IPR018392">
    <property type="entry name" value="LysM"/>
</dbReference>
<dbReference type="eggNOG" id="COG4942">
    <property type="taxonomic scope" value="Bacteria"/>
</dbReference>
<dbReference type="SMART" id="SM00257">
    <property type="entry name" value="LysM"/>
    <property type="match status" value="1"/>
</dbReference>
<dbReference type="eggNOG" id="COG1388">
    <property type="taxonomic scope" value="Bacteria"/>
</dbReference>
<proteinExistence type="inferred from homology"/>
<dbReference type="Gene3D" id="3.10.350.10">
    <property type="entry name" value="LysM domain"/>
    <property type="match status" value="1"/>
</dbReference>
<evidence type="ECO:0000313" key="5">
    <source>
        <dbReference type="Proteomes" id="UP000001036"/>
    </source>
</evidence>
<dbReference type="InterPro" id="IPR036779">
    <property type="entry name" value="LysM_dom_sf"/>
</dbReference>
<organism evidence="4 5">
    <name type="scientific">Cellvibrio japonicus (strain Ueda107)</name>
    <name type="common">Pseudomonas fluorescens subsp. cellulosa</name>
    <dbReference type="NCBI Taxonomy" id="498211"/>
    <lineage>
        <taxon>Bacteria</taxon>
        <taxon>Pseudomonadati</taxon>
        <taxon>Pseudomonadota</taxon>
        <taxon>Gammaproteobacteria</taxon>
        <taxon>Cellvibrionales</taxon>
        <taxon>Cellvibrionaceae</taxon>
        <taxon>Cellvibrio</taxon>
    </lineage>
</organism>
<dbReference type="CDD" id="cd12797">
    <property type="entry name" value="M23_peptidase"/>
    <property type="match status" value="1"/>
</dbReference>
<dbReference type="GO" id="GO:0009279">
    <property type="term" value="C:cell outer membrane"/>
    <property type="evidence" value="ECO:0007669"/>
    <property type="project" value="TreeGrafter"/>
</dbReference>